<evidence type="ECO:0000259" key="9">
    <source>
        <dbReference type="PROSITE" id="PS50110"/>
    </source>
</evidence>
<dbReference type="SMART" id="SM00388">
    <property type="entry name" value="HisKA"/>
    <property type="match status" value="1"/>
</dbReference>
<dbReference type="Pfam" id="PF00512">
    <property type="entry name" value="HisKA"/>
    <property type="match status" value="1"/>
</dbReference>
<organism evidence="10 11">
    <name type="scientific">Pseudoalteromonas ulvae</name>
    <dbReference type="NCBI Taxonomy" id="107327"/>
    <lineage>
        <taxon>Bacteria</taxon>
        <taxon>Pseudomonadati</taxon>
        <taxon>Pseudomonadota</taxon>
        <taxon>Gammaproteobacteria</taxon>
        <taxon>Alteromonadales</taxon>
        <taxon>Pseudoalteromonadaceae</taxon>
        <taxon>Pseudoalteromonas</taxon>
    </lineage>
</organism>
<dbReference type="CDD" id="cd00082">
    <property type="entry name" value="HisKA"/>
    <property type="match status" value="1"/>
</dbReference>
<evidence type="ECO:0000256" key="7">
    <source>
        <dbReference type="SAM" id="Phobius"/>
    </source>
</evidence>
<dbReference type="InterPro" id="IPR005467">
    <property type="entry name" value="His_kinase_dom"/>
</dbReference>
<feature type="transmembrane region" description="Helical" evidence="7">
    <location>
        <begin position="186"/>
        <end position="211"/>
    </location>
</feature>
<dbReference type="RefSeq" id="WP_086745617.1">
    <property type="nucleotide sequence ID" value="NZ_MWPV01000007.1"/>
</dbReference>
<evidence type="ECO:0000256" key="6">
    <source>
        <dbReference type="PROSITE-ProRule" id="PRU00169"/>
    </source>
</evidence>
<dbReference type="AlphaFoldDB" id="A0A2C9ZZB4"/>
<dbReference type="OrthoDB" id="6724607at2"/>
<feature type="transmembrane region" description="Helical" evidence="7">
    <location>
        <begin position="97"/>
        <end position="115"/>
    </location>
</feature>
<feature type="domain" description="Histidine kinase" evidence="8">
    <location>
        <begin position="239"/>
        <end position="458"/>
    </location>
</feature>
<dbReference type="EC" id="2.7.13.3" evidence="2"/>
<dbReference type="PROSITE" id="PS50109">
    <property type="entry name" value="HIS_KIN"/>
    <property type="match status" value="1"/>
</dbReference>
<reference evidence="10 11" key="1">
    <citation type="submission" date="2017-02" db="EMBL/GenBank/DDBJ databases">
        <title>Pseudoalteromonas ulvae TC14 Genome.</title>
        <authorList>
            <person name="Molmeret M."/>
        </authorList>
    </citation>
    <scope>NUCLEOTIDE SEQUENCE [LARGE SCALE GENOMIC DNA]</scope>
    <source>
        <strain evidence="10">TC14</strain>
    </source>
</reference>
<protein>
    <recommendedName>
        <fullName evidence="2">histidine kinase</fullName>
        <ecNumber evidence="2">2.7.13.3</ecNumber>
    </recommendedName>
</protein>
<evidence type="ECO:0000256" key="1">
    <source>
        <dbReference type="ARBA" id="ARBA00000085"/>
    </source>
</evidence>
<dbReference type="InterPro" id="IPR003594">
    <property type="entry name" value="HATPase_dom"/>
</dbReference>
<keyword evidence="7" id="KW-1133">Transmembrane helix</keyword>
<dbReference type="SUPFAM" id="SSF47384">
    <property type="entry name" value="Homodimeric domain of signal transducing histidine kinase"/>
    <property type="match status" value="1"/>
</dbReference>
<comment type="catalytic activity">
    <reaction evidence="1">
        <text>ATP + protein L-histidine = ADP + protein N-phospho-L-histidine.</text>
        <dbReference type="EC" id="2.7.13.3"/>
    </reaction>
</comment>
<feature type="transmembrane region" description="Helical" evidence="7">
    <location>
        <begin position="154"/>
        <end position="174"/>
    </location>
</feature>
<dbReference type="SUPFAM" id="SSF55874">
    <property type="entry name" value="ATPase domain of HSP90 chaperone/DNA topoisomerase II/histidine kinase"/>
    <property type="match status" value="1"/>
</dbReference>
<dbReference type="PANTHER" id="PTHR43047">
    <property type="entry name" value="TWO-COMPONENT HISTIDINE PROTEIN KINASE"/>
    <property type="match status" value="1"/>
</dbReference>
<feature type="transmembrane region" description="Helical" evidence="7">
    <location>
        <begin position="6"/>
        <end position="24"/>
    </location>
</feature>
<keyword evidence="7" id="KW-0472">Membrane</keyword>
<evidence type="ECO:0000313" key="10">
    <source>
        <dbReference type="EMBL" id="OUL56104.1"/>
    </source>
</evidence>
<dbReference type="Pfam" id="PF00072">
    <property type="entry name" value="Response_reg"/>
    <property type="match status" value="1"/>
</dbReference>
<dbReference type="GO" id="GO:0000155">
    <property type="term" value="F:phosphorelay sensor kinase activity"/>
    <property type="evidence" value="ECO:0007669"/>
    <property type="project" value="InterPro"/>
</dbReference>
<keyword evidence="11" id="KW-1185">Reference proteome</keyword>
<evidence type="ECO:0000256" key="2">
    <source>
        <dbReference type="ARBA" id="ARBA00012438"/>
    </source>
</evidence>
<dbReference type="PROSITE" id="PS50110">
    <property type="entry name" value="RESPONSE_REGULATORY"/>
    <property type="match status" value="1"/>
</dbReference>
<dbReference type="PRINTS" id="PR00344">
    <property type="entry name" value="BCTRLSENSOR"/>
</dbReference>
<dbReference type="EMBL" id="MWPV01000007">
    <property type="protein sequence ID" value="OUL56104.1"/>
    <property type="molecule type" value="Genomic_DNA"/>
</dbReference>
<feature type="transmembrane region" description="Helical" evidence="7">
    <location>
        <begin position="67"/>
        <end position="85"/>
    </location>
</feature>
<gene>
    <name evidence="10" type="ORF">B1199_18445</name>
</gene>
<dbReference type="InterPro" id="IPR011006">
    <property type="entry name" value="CheY-like_superfamily"/>
</dbReference>
<evidence type="ECO:0000256" key="5">
    <source>
        <dbReference type="ARBA" id="ARBA00022777"/>
    </source>
</evidence>
<dbReference type="InterPro" id="IPR036097">
    <property type="entry name" value="HisK_dim/P_sf"/>
</dbReference>
<dbReference type="InterPro" id="IPR036890">
    <property type="entry name" value="HATPase_C_sf"/>
</dbReference>
<keyword evidence="3 6" id="KW-0597">Phosphoprotein</keyword>
<proteinExistence type="predicted"/>
<dbReference type="InterPro" id="IPR004358">
    <property type="entry name" value="Sig_transdc_His_kin-like_C"/>
</dbReference>
<keyword evidence="5 10" id="KW-0418">Kinase</keyword>
<dbReference type="CDD" id="cd17546">
    <property type="entry name" value="REC_hyHK_CKI1_RcsC-like"/>
    <property type="match status" value="1"/>
</dbReference>
<feature type="modified residue" description="4-aspartylphosphate" evidence="6">
    <location>
        <position position="527"/>
    </location>
</feature>
<dbReference type="Gene3D" id="1.10.287.130">
    <property type="match status" value="1"/>
</dbReference>
<name>A0A2C9ZZB4_PSEDV</name>
<evidence type="ECO:0000256" key="4">
    <source>
        <dbReference type="ARBA" id="ARBA00022679"/>
    </source>
</evidence>
<keyword evidence="7" id="KW-0812">Transmembrane</keyword>
<comment type="caution">
    <text evidence="10">The sequence shown here is derived from an EMBL/GenBank/DDBJ whole genome shotgun (WGS) entry which is preliminary data.</text>
</comment>
<evidence type="ECO:0000313" key="11">
    <source>
        <dbReference type="Proteomes" id="UP000194841"/>
    </source>
</evidence>
<dbReference type="InterPro" id="IPR003661">
    <property type="entry name" value="HisK_dim/P_dom"/>
</dbReference>
<keyword evidence="4" id="KW-0808">Transferase</keyword>
<dbReference type="SMART" id="SM00387">
    <property type="entry name" value="HATPase_c"/>
    <property type="match status" value="1"/>
</dbReference>
<dbReference type="Proteomes" id="UP000194841">
    <property type="component" value="Unassembled WGS sequence"/>
</dbReference>
<dbReference type="InterPro" id="IPR001789">
    <property type="entry name" value="Sig_transdc_resp-reg_receiver"/>
</dbReference>
<feature type="domain" description="Response regulatory" evidence="9">
    <location>
        <begin position="478"/>
        <end position="595"/>
    </location>
</feature>
<dbReference type="Gene3D" id="3.30.565.10">
    <property type="entry name" value="Histidine kinase-like ATPase, C-terminal domain"/>
    <property type="match status" value="1"/>
</dbReference>
<dbReference type="Gene3D" id="3.40.50.2300">
    <property type="match status" value="1"/>
</dbReference>
<sequence>MFDLKTLFYTSFCITSVMCLLNFLTWRANKNIPGTLLYVFYPILVLAALTGFFTHSQHGHFNQIGLAIGYNLLFAASVVQALALYRFFEFNQFSLRIFLYLTVLLSLLISWSLFFSESLPLRILIYDLQRVFEGLFLSYLFIQVALKRYPNASIIYLLHFSLLITVFTIRSLWLRDLESSAIIKNNWFSIAILFIGIVTPMFYATGIAVLCNERRSEHLKKLTEKAQKDAELRGLFLSTMSHEIRTPLNGILGSAQLIMHQTRDSQNKRYCEAIINSAESLNVLVDNVLNFATVDQSSDTLNEEDVELKPYLESICLLSNPVAEQKRIEFKFNFNLPEKSCYYCDQQRLRQVLHNLLNNAIKFTDKGEVSIEVELIRSTALEHTLKFSVHDSGPGIEEEEIEYLTEPYFQNSTGKSKGGTGLGLAITSRILAKLGSQLEIKSELGKGSIFSFTLTLGLGELSLVEQRHHSSHYLTGLSILLVEDLPLNQKIAIELMATDEHKVKLANDGQSAIELMQRYQFDVILLDMNLPDFTGQEVIKRLKLVEHKNQRTPILAFTASVSADEIEEYLKLGIKNVVAKPIKQAKLRKALADSQKAPVPLHTLNLNAILYDTSAAQALESTFDDNELSAIYNEFVLSARSKLNRCEELIEADPEQCIKILHRQASTALQLGFNLYGMELKKLERRLLDNKLSINLEHAIELWQQSLAQYLKHVRSTL</sequence>
<dbReference type="SUPFAM" id="SSF52172">
    <property type="entry name" value="CheY-like"/>
    <property type="match status" value="1"/>
</dbReference>
<accession>A0A2C9ZZB4</accession>
<feature type="transmembrane region" description="Helical" evidence="7">
    <location>
        <begin position="36"/>
        <end position="55"/>
    </location>
</feature>
<dbReference type="Pfam" id="PF02518">
    <property type="entry name" value="HATPase_c"/>
    <property type="match status" value="1"/>
</dbReference>
<evidence type="ECO:0000256" key="3">
    <source>
        <dbReference type="ARBA" id="ARBA00022553"/>
    </source>
</evidence>
<evidence type="ECO:0000259" key="8">
    <source>
        <dbReference type="PROSITE" id="PS50109"/>
    </source>
</evidence>
<dbReference type="SMART" id="SM00448">
    <property type="entry name" value="REC"/>
    <property type="match status" value="1"/>
</dbReference>